<dbReference type="PANTHER" id="PTHR33317:SF4">
    <property type="entry name" value="POLYNUCLEOTIDYL TRANSFERASE, RIBONUCLEASE H-LIKE SUPERFAMILY PROTEIN"/>
    <property type="match status" value="1"/>
</dbReference>
<evidence type="ECO:0000259" key="6">
    <source>
        <dbReference type="SMART" id="SM00732"/>
    </source>
</evidence>
<dbReference type="Gene3D" id="3.30.420.140">
    <property type="entry name" value="YqgF/RNase H-like domain"/>
    <property type="match status" value="1"/>
</dbReference>
<evidence type="ECO:0000313" key="7">
    <source>
        <dbReference type="EMBL" id="PIR70264.1"/>
    </source>
</evidence>
<dbReference type="InterPro" id="IPR037027">
    <property type="entry name" value="YqgF/RNaseH-like_dom_sf"/>
</dbReference>
<proteinExistence type="inferred from homology"/>
<keyword evidence="1 5" id="KW-0963">Cytoplasm</keyword>
<sequence>MSRILGIDYGRMKIGIAVSDEGHKLAFPKTTHPNSWSLFLEFLKNLILKEDIIEIVVGLPAQLDGSGAELTPEVKDFAEKLKDSFRLPIHFENESFTSKAVESMGSAPAHRTDASAAALILQSFLDRRNQKN</sequence>
<dbReference type="InterPro" id="IPR006641">
    <property type="entry name" value="YqgF/RNaseH-like_dom"/>
</dbReference>
<comment type="caution">
    <text evidence="7">The sequence shown here is derived from an EMBL/GenBank/DDBJ whole genome shotgun (WGS) entry which is preliminary data.</text>
</comment>
<dbReference type="EC" id="3.1.-.-" evidence="5"/>
<dbReference type="EMBL" id="PFCN01000030">
    <property type="protein sequence ID" value="PIR70264.1"/>
    <property type="molecule type" value="Genomic_DNA"/>
</dbReference>
<comment type="similarity">
    <text evidence="5">Belongs to the YqgF HJR family.</text>
</comment>
<dbReference type="NCBIfam" id="TIGR00250">
    <property type="entry name" value="RNAse_H_YqgF"/>
    <property type="match status" value="1"/>
</dbReference>
<evidence type="ECO:0000256" key="1">
    <source>
        <dbReference type="ARBA" id="ARBA00022490"/>
    </source>
</evidence>
<dbReference type="InterPro" id="IPR012337">
    <property type="entry name" value="RNaseH-like_sf"/>
</dbReference>
<dbReference type="PANTHER" id="PTHR33317">
    <property type="entry name" value="POLYNUCLEOTIDYL TRANSFERASE, RIBONUCLEASE H-LIKE SUPERFAMILY PROTEIN"/>
    <property type="match status" value="1"/>
</dbReference>
<protein>
    <recommendedName>
        <fullName evidence="5">Putative pre-16S rRNA nuclease</fullName>
        <ecNumber evidence="5">3.1.-.-</ecNumber>
    </recommendedName>
</protein>
<dbReference type="AlphaFoldDB" id="A0A2H0TH11"/>
<comment type="subcellular location">
    <subcellularLocation>
        <location evidence="5">Cytoplasm</location>
    </subcellularLocation>
</comment>
<organism evidence="7 8">
    <name type="scientific">Candidatus Niyogibacteria bacterium CG10_big_fil_rev_8_21_14_0_10_42_19</name>
    <dbReference type="NCBI Taxonomy" id="1974725"/>
    <lineage>
        <taxon>Bacteria</taxon>
        <taxon>Candidatus Niyogiibacteriota</taxon>
    </lineage>
</organism>
<evidence type="ECO:0000256" key="4">
    <source>
        <dbReference type="ARBA" id="ARBA00022801"/>
    </source>
</evidence>
<accession>A0A2H0TH11</accession>
<dbReference type="CDD" id="cd16964">
    <property type="entry name" value="YqgF"/>
    <property type="match status" value="1"/>
</dbReference>
<evidence type="ECO:0000256" key="3">
    <source>
        <dbReference type="ARBA" id="ARBA00022722"/>
    </source>
</evidence>
<keyword evidence="2 5" id="KW-0690">Ribosome biogenesis</keyword>
<evidence type="ECO:0000256" key="2">
    <source>
        <dbReference type="ARBA" id="ARBA00022517"/>
    </source>
</evidence>
<dbReference type="GO" id="GO:0004518">
    <property type="term" value="F:nuclease activity"/>
    <property type="evidence" value="ECO:0007669"/>
    <property type="project" value="UniProtKB-KW"/>
</dbReference>
<dbReference type="Proteomes" id="UP000229383">
    <property type="component" value="Unassembled WGS sequence"/>
</dbReference>
<reference evidence="8" key="1">
    <citation type="submission" date="2017-09" db="EMBL/GenBank/DDBJ databases">
        <title>Depth-based differentiation of microbial function through sediment-hosted aquifers and enrichment of novel symbionts in the deep terrestrial subsurface.</title>
        <authorList>
            <person name="Probst A.J."/>
            <person name="Ladd B."/>
            <person name="Jarett J.K."/>
            <person name="Geller-Mcgrath D.E."/>
            <person name="Sieber C.M.K."/>
            <person name="Emerson J.B."/>
            <person name="Anantharaman K."/>
            <person name="Thomas B.C."/>
            <person name="Malmstrom R."/>
            <person name="Stieglmeier M."/>
            <person name="Klingl A."/>
            <person name="Woyke T."/>
            <person name="Ryan C.M."/>
            <person name="Banfield J.F."/>
        </authorList>
    </citation>
    <scope>NUCLEOTIDE SEQUENCE [LARGE SCALE GENOMIC DNA]</scope>
</reference>
<dbReference type="GO" id="GO:0016788">
    <property type="term" value="F:hydrolase activity, acting on ester bonds"/>
    <property type="evidence" value="ECO:0007669"/>
    <property type="project" value="UniProtKB-UniRule"/>
</dbReference>
<dbReference type="SMART" id="SM00732">
    <property type="entry name" value="YqgFc"/>
    <property type="match status" value="1"/>
</dbReference>
<name>A0A2H0TH11_9BACT</name>
<dbReference type="GO" id="GO:0005829">
    <property type="term" value="C:cytosol"/>
    <property type="evidence" value="ECO:0007669"/>
    <property type="project" value="TreeGrafter"/>
</dbReference>
<evidence type="ECO:0000313" key="8">
    <source>
        <dbReference type="Proteomes" id="UP000229383"/>
    </source>
</evidence>
<gene>
    <name evidence="7" type="ORF">COU46_02525</name>
</gene>
<dbReference type="InterPro" id="IPR005227">
    <property type="entry name" value="YqgF"/>
</dbReference>
<dbReference type="GO" id="GO:0000967">
    <property type="term" value="P:rRNA 5'-end processing"/>
    <property type="evidence" value="ECO:0007669"/>
    <property type="project" value="UniProtKB-UniRule"/>
</dbReference>
<evidence type="ECO:0000256" key="5">
    <source>
        <dbReference type="HAMAP-Rule" id="MF_00651"/>
    </source>
</evidence>
<feature type="domain" description="YqgF/RNase H-like" evidence="6">
    <location>
        <begin position="2"/>
        <end position="101"/>
    </location>
</feature>
<dbReference type="HAMAP" id="MF_00651">
    <property type="entry name" value="Nuclease_YqgF"/>
    <property type="match status" value="1"/>
</dbReference>
<dbReference type="Pfam" id="PF03652">
    <property type="entry name" value="RuvX"/>
    <property type="match status" value="1"/>
</dbReference>
<comment type="function">
    <text evidence="5">Could be a nuclease involved in processing of the 5'-end of pre-16S rRNA.</text>
</comment>
<keyword evidence="4 5" id="KW-0378">Hydrolase</keyword>
<keyword evidence="3 5" id="KW-0540">Nuclease</keyword>
<dbReference type="SUPFAM" id="SSF53098">
    <property type="entry name" value="Ribonuclease H-like"/>
    <property type="match status" value="1"/>
</dbReference>